<dbReference type="AlphaFoldDB" id="A0A0K2V679"/>
<reference evidence="1" key="1">
    <citation type="submission" date="2014-05" db="EMBL/GenBank/DDBJ databases">
        <authorList>
            <person name="Chronopoulou M."/>
        </authorList>
    </citation>
    <scope>NUCLEOTIDE SEQUENCE</scope>
    <source>
        <tissue evidence="1">Whole organism</tissue>
    </source>
</reference>
<name>A0A0K2V679_LEPSM</name>
<accession>A0A0K2V679</accession>
<proteinExistence type="predicted"/>
<evidence type="ECO:0000313" key="1">
    <source>
        <dbReference type="EMBL" id="CDW45835.1"/>
    </source>
</evidence>
<sequence>EVVKGRVVGESKTNRYKIQDKLAICPSTSWCKGMMATNFEMGDPENSHPHNHSSCRN</sequence>
<dbReference type="EMBL" id="HACA01028474">
    <property type="protein sequence ID" value="CDW45835.1"/>
    <property type="molecule type" value="Transcribed_RNA"/>
</dbReference>
<feature type="non-terminal residue" evidence="1">
    <location>
        <position position="1"/>
    </location>
</feature>
<organism evidence="1">
    <name type="scientific">Lepeophtheirus salmonis</name>
    <name type="common">Salmon louse</name>
    <name type="synonym">Caligus salmonis</name>
    <dbReference type="NCBI Taxonomy" id="72036"/>
    <lineage>
        <taxon>Eukaryota</taxon>
        <taxon>Metazoa</taxon>
        <taxon>Ecdysozoa</taxon>
        <taxon>Arthropoda</taxon>
        <taxon>Crustacea</taxon>
        <taxon>Multicrustacea</taxon>
        <taxon>Hexanauplia</taxon>
        <taxon>Copepoda</taxon>
        <taxon>Siphonostomatoida</taxon>
        <taxon>Caligidae</taxon>
        <taxon>Lepeophtheirus</taxon>
    </lineage>
</organism>
<protein>
    <submittedName>
        <fullName evidence="1">Uncharacterized protein</fullName>
    </submittedName>
</protein>